<feature type="binding site" evidence="9">
    <location>
        <position position="112"/>
    </location>
    <ligand>
        <name>ATP</name>
        <dbReference type="ChEBI" id="CHEBI:30616"/>
    </ligand>
</feature>
<protein>
    <recommendedName>
        <fullName evidence="9">tRNA-specific 2-thiouridylase MnmA</fullName>
        <ecNumber evidence="9">2.8.1.13</ecNumber>
    </recommendedName>
</protein>
<comment type="similarity">
    <text evidence="9">Belongs to the MnmA/TRMU family.</text>
</comment>
<keyword evidence="1 9" id="KW-0820">tRNA-binding</keyword>
<evidence type="ECO:0000259" key="11">
    <source>
        <dbReference type="Pfam" id="PF20259"/>
    </source>
</evidence>
<dbReference type="Pfam" id="PF20259">
    <property type="entry name" value="tRNA_Me_trans_M"/>
    <property type="match status" value="1"/>
</dbReference>
<evidence type="ECO:0000313" key="13">
    <source>
        <dbReference type="Proteomes" id="UP000177587"/>
    </source>
</evidence>
<keyword evidence="5 9" id="KW-0067">ATP-binding</keyword>
<keyword evidence="6 9" id="KW-0694">RNA-binding</keyword>
<dbReference type="Gene3D" id="2.40.30.10">
    <property type="entry name" value="Translation factors"/>
    <property type="match status" value="1"/>
</dbReference>
<keyword evidence="7" id="KW-1015">Disulfide bond</keyword>
<feature type="domain" description="tRNA-specific 2-thiouridylase MnmA-like C-terminal" evidence="10">
    <location>
        <begin position="282"/>
        <end position="356"/>
    </location>
</feature>
<dbReference type="NCBIfam" id="TIGR00420">
    <property type="entry name" value="trmU"/>
    <property type="match status" value="1"/>
</dbReference>
<evidence type="ECO:0000256" key="9">
    <source>
        <dbReference type="HAMAP-Rule" id="MF_00144"/>
    </source>
</evidence>
<evidence type="ECO:0000256" key="5">
    <source>
        <dbReference type="ARBA" id="ARBA00022840"/>
    </source>
</evidence>
<keyword evidence="2 9" id="KW-0808">Transferase</keyword>
<gene>
    <name evidence="9" type="primary">mnmA</name>
    <name evidence="12" type="ORF">A2604_00065</name>
</gene>
<dbReference type="Pfam" id="PF03054">
    <property type="entry name" value="tRNA_Me_trans"/>
    <property type="match status" value="1"/>
</dbReference>
<evidence type="ECO:0000256" key="4">
    <source>
        <dbReference type="ARBA" id="ARBA00022741"/>
    </source>
</evidence>
<evidence type="ECO:0000256" key="8">
    <source>
        <dbReference type="ARBA" id="ARBA00051542"/>
    </source>
</evidence>
<dbReference type="GO" id="GO:0005737">
    <property type="term" value="C:cytoplasm"/>
    <property type="evidence" value="ECO:0007669"/>
    <property type="project" value="UniProtKB-SubCell"/>
</dbReference>
<dbReference type="InterPro" id="IPR023382">
    <property type="entry name" value="MnmA-like_central_sf"/>
</dbReference>
<dbReference type="PANTHER" id="PTHR11933:SF5">
    <property type="entry name" value="MITOCHONDRIAL TRNA-SPECIFIC 2-THIOURIDYLASE 1"/>
    <property type="match status" value="1"/>
</dbReference>
<dbReference type="SUPFAM" id="SSF52402">
    <property type="entry name" value="Adenine nucleotide alpha hydrolases-like"/>
    <property type="match status" value="1"/>
</dbReference>
<dbReference type="PANTHER" id="PTHR11933">
    <property type="entry name" value="TRNA 5-METHYLAMINOMETHYL-2-THIOURIDYLATE -METHYLTRANSFERASE"/>
    <property type="match status" value="1"/>
</dbReference>
<organism evidence="12 13">
    <name type="scientific">Candidatus Liptonbacteria bacterium RIFOXYD1_FULL_36_11</name>
    <dbReference type="NCBI Taxonomy" id="1798656"/>
    <lineage>
        <taxon>Bacteria</taxon>
        <taxon>Candidatus Liptoniibacteriota</taxon>
    </lineage>
</organism>
<reference evidence="12 13" key="1">
    <citation type="journal article" date="2016" name="Nat. Commun.">
        <title>Thousands of microbial genomes shed light on interconnected biogeochemical processes in an aquifer system.</title>
        <authorList>
            <person name="Anantharaman K."/>
            <person name="Brown C.T."/>
            <person name="Hug L.A."/>
            <person name="Sharon I."/>
            <person name="Castelle C.J."/>
            <person name="Probst A.J."/>
            <person name="Thomas B.C."/>
            <person name="Singh A."/>
            <person name="Wilkins M.J."/>
            <person name="Karaoz U."/>
            <person name="Brodie E.L."/>
            <person name="Williams K.H."/>
            <person name="Hubbard S.S."/>
            <person name="Banfield J.F."/>
        </authorList>
    </citation>
    <scope>NUCLEOTIDE SEQUENCE [LARGE SCALE GENOMIC DNA]</scope>
</reference>
<name>A0A1G2CR49_9BACT</name>
<accession>A0A1G2CR49</accession>
<feature type="region of interest" description="Interaction with tRNA" evidence="9">
    <location>
        <begin position="307"/>
        <end position="308"/>
    </location>
</feature>
<evidence type="ECO:0000256" key="1">
    <source>
        <dbReference type="ARBA" id="ARBA00022555"/>
    </source>
</evidence>
<proteinExistence type="inferred from homology"/>
<evidence type="ECO:0000256" key="6">
    <source>
        <dbReference type="ARBA" id="ARBA00022884"/>
    </source>
</evidence>
<comment type="function">
    <text evidence="9">Catalyzes the 2-thiolation of uridine at the wobble position (U34) of tRNA, leading to the formation of s(2)U34.</text>
</comment>
<dbReference type="EC" id="2.8.1.13" evidence="9"/>
<dbReference type="Proteomes" id="UP000177587">
    <property type="component" value="Unassembled WGS sequence"/>
</dbReference>
<dbReference type="EMBL" id="MHLG01000029">
    <property type="protein sequence ID" value="OGZ03121.1"/>
    <property type="molecule type" value="Genomic_DNA"/>
</dbReference>
<feature type="active site" description="Cysteine persulfide intermediate" evidence="9">
    <location>
        <position position="196"/>
    </location>
</feature>
<dbReference type="InterPro" id="IPR004506">
    <property type="entry name" value="MnmA-like"/>
</dbReference>
<feature type="domain" description="tRNA-specific 2-thiouridylase MnmA-like central" evidence="11">
    <location>
        <begin position="204"/>
        <end position="267"/>
    </location>
</feature>
<comment type="caution">
    <text evidence="12">The sequence shown here is derived from an EMBL/GenBank/DDBJ whole genome shotgun (WGS) entry which is preliminary data.</text>
</comment>
<feature type="region of interest" description="Interaction with target base in tRNA" evidence="9">
    <location>
        <begin position="83"/>
        <end position="85"/>
    </location>
</feature>
<dbReference type="Pfam" id="PF20258">
    <property type="entry name" value="tRNA_Me_trans_C"/>
    <property type="match status" value="1"/>
</dbReference>
<dbReference type="NCBIfam" id="NF001138">
    <property type="entry name" value="PRK00143.1"/>
    <property type="match status" value="1"/>
</dbReference>
<dbReference type="GO" id="GO:0000049">
    <property type="term" value="F:tRNA binding"/>
    <property type="evidence" value="ECO:0007669"/>
    <property type="project" value="UniProtKB-KW"/>
</dbReference>
<evidence type="ECO:0000313" key="12">
    <source>
        <dbReference type="EMBL" id="OGZ03121.1"/>
    </source>
</evidence>
<evidence type="ECO:0000259" key="10">
    <source>
        <dbReference type="Pfam" id="PF20258"/>
    </source>
</evidence>
<evidence type="ECO:0000256" key="3">
    <source>
        <dbReference type="ARBA" id="ARBA00022694"/>
    </source>
</evidence>
<feature type="region of interest" description="Interaction with tRNA" evidence="9">
    <location>
        <begin position="146"/>
        <end position="148"/>
    </location>
</feature>
<comment type="caution">
    <text evidence="9">Lacks conserved residue(s) required for the propagation of feature annotation.</text>
</comment>
<keyword evidence="9" id="KW-0963">Cytoplasm</keyword>
<sequence>MMSGGVDSSVAAGLLKKEGYDVTGVHMVCWQGKSCTASDDLKDAERAAAVLNIPFLVWDLKKEYKRKVFDYMVSGYKSGITPNPDVMCNKEIKFGEFFKKARREGAEFVATGHYVCLRRKIIIVKKQIVNNKKEVFQLLEAKDKNKDQSYFLWGIKPEYLKHCLFPVGGYLKSEIREMAKKMGLKNADKKDSQGLCFVGKVNFQKFLGKQIKVKKGPVVNMEGKITGEHKGVDFYTIGQRHGIGIFGGGKSYFVYKKDKKKNILFVAPENDRRLFAKEAILGKVNIFGDKEEVKRQEKGVEVLARVRYRQLKVSAIVLKGKGRWVLKFKKPIKFLAPGQSAVWYGKSGKMMGGGVIKKKI</sequence>
<feature type="site" description="Interaction with tRNA" evidence="9">
    <location>
        <position position="339"/>
    </location>
</feature>
<comment type="subcellular location">
    <subcellularLocation>
        <location evidence="9">Cytoplasm</location>
    </subcellularLocation>
</comment>
<dbReference type="GO" id="GO:0005524">
    <property type="term" value="F:ATP binding"/>
    <property type="evidence" value="ECO:0007669"/>
    <property type="project" value="UniProtKB-KW"/>
</dbReference>
<dbReference type="InterPro" id="IPR046884">
    <property type="entry name" value="MnmA-like_central"/>
</dbReference>
<evidence type="ECO:0000256" key="7">
    <source>
        <dbReference type="ARBA" id="ARBA00023157"/>
    </source>
</evidence>
<dbReference type="FunFam" id="2.30.30.280:FF:000001">
    <property type="entry name" value="tRNA-specific 2-thiouridylase MnmA"/>
    <property type="match status" value="1"/>
</dbReference>
<dbReference type="CDD" id="cd01998">
    <property type="entry name" value="MnmA_TRMU-like"/>
    <property type="match status" value="1"/>
</dbReference>
<dbReference type="STRING" id="1798656.A2604_00065"/>
<dbReference type="HAMAP" id="MF_00144">
    <property type="entry name" value="tRNA_thiouridyl_MnmA"/>
    <property type="match status" value="1"/>
</dbReference>
<feature type="site" description="Interaction with tRNA" evidence="9">
    <location>
        <position position="113"/>
    </location>
</feature>
<dbReference type="Gene3D" id="2.30.30.280">
    <property type="entry name" value="Adenine nucleotide alpha hydrolases-like domains"/>
    <property type="match status" value="1"/>
</dbReference>
<evidence type="ECO:0000256" key="2">
    <source>
        <dbReference type="ARBA" id="ARBA00022679"/>
    </source>
</evidence>
<keyword evidence="3 9" id="KW-0819">tRNA processing</keyword>
<feature type="active site" description="Nucleophile" evidence="9">
    <location>
        <position position="88"/>
    </location>
</feature>
<dbReference type="GO" id="GO:0002143">
    <property type="term" value="P:tRNA wobble position uridine thiolation"/>
    <property type="evidence" value="ECO:0007669"/>
    <property type="project" value="TreeGrafter"/>
</dbReference>
<dbReference type="InterPro" id="IPR014729">
    <property type="entry name" value="Rossmann-like_a/b/a_fold"/>
</dbReference>
<dbReference type="Gene3D" id="3.40.50.620">
    <property type="entry name" value="HUPs"/>
    <property type="match status" value="1"/>
</dbReference>
<comment type="catalytic activity">
    <reaction evidence="8 9">
        <text>S-sulfanyl-L-cysteinyl-[protein] + uridine(34) in tRNA + AH2 + ATP = 2-thiouridine(34) in tRNA + L-cysteinyl-[protein] + A + AMP + diphosphate + H(+)</text>
        <dbReference type="Rhea" id="RHEA:47032"/>
        <dbReference type="Rhea" id="RHEA-COMP:10131"/>
        <dbReference type="Rhea" id="RHEA-COMP:11726"/>
        <dbReference type="Rhea" id="RHEA-COMP:11727"/>
        <dbReference type="Rhea" id="RHEA-COMP:11728"/>
        <dbReference type="ChEBI" id="CHEBI:13193"/>
        <dbReference type="ChEBI" id="CHEBI:15378"/>
        <dbReference type="ChEBI" id="CHEBI:17499"/>
        <dbReference type="ChEBI" id="CHEBI:29950"/>
        <dbReference type="ChEBI" id="CHEBI:30616"/>
        <dbReference type="ChEBI" id="CHEBI:33019"/>
        <dbReference type="ChEBI" id="CHEBI:61963"/>
        <dbReference type="ChEBI" id="CHEBI:65315"/>
        <dbReference type="ChEBI" id="CHEBI:87170"/>
        <dbReference type="ChEBI" id="CHEBI:456215"/>
        <dbReference type="EC" id="2.8.1.13"/>
    </reaction>
</comment>
<keyword evidence="4 9" id="KW-0547">Nucleotide-binding</keyword>
<feature type="binding site" evidence="9">
    <location>
        <position position="27"/>
    </location>
    <ligand>
        <name>ATP</name>
        <dbReference type="ChEBI" id="CHEBI:30616"/>
    </ligand>
</feature>
<dbReference type="InterPro" id="IPR046885">
    <property type="entry name" value="MnmA-like_C"/>
</dbReference>
<dbReference type="GO" id="GO:0103016">
    <property type="term" value="F:tRNA-uridine 2-sulfurtransferase activity"/>
    <property type="evidence" value="ECO:0007669"/>
    <property type="project" value="UniProtKB-EC"/>
</dbReference>
<dbReference type="AlphaFoldDB" id="A0A1G2CR49"/>